<dbReference type="Pfam" id="PF06803">
    <property type="entry name" value="DUF1232"/>
    <property type="match status" value="1"/>
</dbReference>
<dbReference type="Proteomes" id="UP001343257">
    <property type="component" value="Unassembled WGS sequence"/>
</dbReference>
<dbReference type="RefSeq" id="WP_328281600.1">
    <property type="nucleotide sequence ID" value="NZ_JARTLD010000065.1"/>
</dbReference>
<keyword evidence="2" id="KW-0812">Transmembrane</keyword>
<keyword evidence="4" id="KW-0472">Membrane</keyword>
<name>A0ABU6Q1P5_9BACL</name>
<sequence>MASEGEQGSGQPKLGHLIKSALASKSMSMRKLSGIIDLDTATISRIVSGKQRPKLEHLSLFAQHLDIPLMELLSAAGLEYPEPDDGIDELKEALRGIGIQLEGIVGQIRQELYKYEAYARTDEGRKMIEASFLPKLDQLQSAGYYIDQLMDLYNEYASGHLPEEEKPVIGSALLYFVLSADIIPDFTFPFGYIDDAIAVRIVLERLTEMRRDTGGSQIKL</sequence>
<evidence type="ECO:0000256" key="1">
    <source>
        <dbReference type="ARBA" id="ARBA00004127"/>
    </source>
</evidence>
<feature type="domain" description="HTH cro/C1-type" evidence="5">
    <location>
        <begin position="18"/>
        <end position="72"/>
    </location>
</feature>
<evidence type="ECO:0000256" key="2">
    <source>
        <dbReference type="ARBA" id="ARBA00022692"/>
    </source>
</evidence>
<evidence type="ECO:0000256" key="3">
    <source>
        <dbReference type="ARBA" id="ARBA00022989"/>
    </source>
</evidence>
<accession>A0ABU6Q1P5</accession>
<dbReference type="EMBL" id="JARTLD010000065">
    <property type="protein sequence ID" value="MED5020285.1"/>
    <property type="molecule type" value="Genomic_DNA"/>
</dbReference>
<gene>
    <name evidence="6" type="ORF">P9847_23750</name>
</gene>
<dbReference type="Gene3D" id="1.10.260.40">
    <property type="entry name" value="lambda repressor-like DNA-binding domains"/>
    <property type="match status" value="1"/>
</dbReference>
<dbReference type="InterPro" id="IPR001387">
    <property type="entry name" value="Cro/C1-type_HTH"/>
</dbReference>
<evidence type="ECO:0000313" key="7">
    <source>
        <dbReference type="Proteomes" id="UP001343257"/>
    </source>
</evidence>
<dbReference type="CDD" id="cd00093">
    <property type="entry name" value="HTH_XRE"/>
    <property type="match status" value="1"/>
</dbReference>
<dbReference type="SMART" id="SM00530">
    <property type="entry name" value="HTH_XRE"/>
    <property type="match status" value="1"/>
</dbReference>
<evidence type="ECO:0000259" key="5">
    <source>
        <dbReference type="PROSITE" id="PS50943"/>
    </source>
</evidence>
<dbReference type="InterPro" id="IPR010982">
    <property type="entry name" value="Lambda_DNA-bd_dom_sf"/>
</dbReference>
<comment type="subcellular location">
    <subcellularLocation>
        <location evidence="1">Endomembrane system</location>
        <topology evidence="1">Multi-pass membrane protein</topology>
    </subcellularLocation>
</comment>
<keyword evidence="7" id="KW-1185">Reference proteome</keyword>
<evidence type="ECO:0000313" key="6">
    <source>
        <dbReference type="EMBL" id="MED5020285.1"/>
    </source>
</evidence>
<dbReference type="Pfam" id="PF01381">
    <property type="entry name" value="HTH_3"/>
    <property type="match status" value="1"/>
</dbReference>
<protein>
    <submittedName>
        <fullName evidence="6">DUF1232 domain-containing protein</fullName>
    </submittedName>
</protein>
<keyword evidence="3" id="KW-1133">Transmembrane helix</keyword>
<dbReference type="SUPFAM" id="SSF47413">
    <property type="entry name" value="lambda repressor-like DNA-binding domains"/>
    <property type="match status" value="1"/>
</dbReference>
<comment type="caution">
    <text evidence="6">The sequence shown here is derived from an EMBL/GenBank/DDBJ whole genome shotgun (WGS) entry which is preliminary data.</text>
</comment>
<reference evidence="6 7" key="1">
    <citation type="submission" date="2023-03" db="EMBL/GenBank/DDBJ databases">
        <title>Bacillus Genome Sequencing.</title>
        <authorList>
            <person name="Dunlap C."/>
        </authorList>
    </citation>
    <scope>NUCLEOTIDE SEQUENCE [LARGE SCALE GENOMIC DNA]</scope>
    <source>
        <strain evidence="6 7">NRS-52</strain>
    </source>
</reference>
<evidence type="ECO:0000256" key="4">
    <source>
        <dbReference type="ARBA" id="ARBA00023136"/>
    </source>
</evidence>
<organism evidence="6 7">
    <name type="scientific">Paenibacillus chibensis</name>
    <dbReference type="NCBI Taxonomy" id="59846"/>
    <lineage>
        <taxon>Bacteria</taxon>
        <taxon>Bacillati</taxon>
        <taxon>Bacillota</taxon>
        <taxon>Bacilli</taxon>
        <taxon>Bacillales</taxon>
        <taxon>Paenibacillaceae</taxon>
        <taxon>Paenibacillus</taxon>
    </lineage>
</organism>
<dbReference type="PROSITE" id="PS50943">
    <property type="entry name" value="HTH_CROC1"/>
    <property type="match status" value="1"/>
</dbReference>
<proteinExistence type="predicted"/>
<dbReference type="InterPro" id="IPR010652">
    <property type="entry name" value="DUF1232"/>
</dbReference>